<evidence type="ECO:0000256" key="5">
    <source>
        <dbReference type="PROSITE-ProRule" id="PRU10141"/>
    </source>
</evidence>
<keyword evidence="3 5" id="KW-0067">ATP-binding</keyword>
<dbReference type="SUPFAM" id="SSF81901">
    <property type="entry name" value="HCP-like"/>
    <property type="match status" value="2"/>
</dbReference>
<dbReference type="PROSITE" id="PS50011">
    <property type="entry name" value="PROTEIN_KINASE_DOM"/>
    <property type="match status" value="1"/>
</dbReference>
<dbReference type="PROSITE" id="PS00107">
    <property type="entry name" value="PROTEIN_KINASE_ATP"/>
    <property type="match status" value="1"/>
</dbReference>
<reference evidence="7 8" key="1">
    <citation type="journal article" date="2018" name="New Phytol.">
        <title>Phylogenomics of Endogonaceae and evolution of mycorrhizas within Mucoromycota.</title>
        <authorList>
            <person name="Chang Y."/>
            <person name="Desiro A."/>
            <person name="Na H."/>
            <person name="Sandor L."/>
            <person name="Lipzen A."/>
            <person name="Clum A."/>
            <person name="Barry K."/>
            <person name="Grigoriev I.V."/>
            <person name="Martin F.M."/>
            <person name="Stajich J.E."/>
            <person name="Smith M.E."/>
            <person name="Bonito G."/>
            <person name="Spatafora J.W."/>
        </authorList>
    </citation>
    <scope>NUCLEOTIDE SEQUENCE [LARGE SCALE GENOMIC DNA]</scope>
    <source>
        <strain evidence="7 8">GMNB39</strain>
    </source>
</reference>
<feature type="binding site" evidence="5">
    <location>
        <position position="83"/>
    </location>
    <ligand>
        <name>ATP</name>
        <dbReference type="ChEBI" id="CHEBI:30616"/>
    </ligand>
</feature>
<evidence type="ECO:0000256" key="4">
    <source>
        <dbReference type="ARBA" id="ARBA00038101"/>
    </source>
</evidence>
<dbReference type="InterPro" id="IPR001245">
    <property type="entry name" value="Ser-Thr/Tyr_kinase_cat_dom"/>
</dbReference>
<keyword evidence="8" id="KW-1185">Reference proteome</keyword>
<keyword evidence="2 5" id="KW-0547">Nucleotide-binding</keyword>
<feature type="domain" description="Protein kinase" evidence="6">
    <location>
        <begin position="56"/>
        <end position="323"/>
    </location>
</feature>
<dbReference type="Pfam" id="PF08238">
    <property type="entry name" value="Sel1"/>
    <property type="match status" value="8"/>
</dbReference>
<proteinExistence type="inferred from homology"/>
<dbReference type="SMART" id="SM00671">
    <property type="entry name" value="SEL1"/>
    <property type="match status" value="8"/>
</dbReference>
<keyword evidence="1" id="KW-0808">Transferase</keyword>
<dbReference type="PRINTS" id="PR00109">
    <property type="entry name" value="TYRKINASE"/>
</dbReference>
<dbReference type="EMBL" id="RBNI01008270">
    <property type="protein sequence ID" value="RUP44836.1"/>
    <property type="molecule type" value="Genomic_DNA"/>
</dbReference>
<keyword evidence="1" id="KW-0418">Kinase</keyword>
<dbReference type="InterPro" id="IPR000719">
    <property type="entry name" value="Prot_kinase_dom"/>
</dbReference>
<dbReference type="InterPro" id="IPR017441">
    <property type="entry name" value="Protein_kinase_ATP_BS"/>
</dbReference>
<name>A0A433D1Y5_9FUNG</name>
<dbReference type="PROSITE" id="PS00108">
    <property type="entry name" value="PROTEIN_KINASE_ST"/>
    <property type="match status" value="1"/>
</dbReference>
<keyword evidence="1" id="KW-0723">Serine/threonine-protein kinase</keyword>
<dbReference type="SUPFAM" id="SSF56112">
    <property type="entry name" value="Protein kinase-like (PK-like)"/>
    <property type="match status" value="1"/>
</dbReference>
<dbReference type="Gene3D" id="1.10.510.10">
    <property type="entry name" value="Transferase(Phosphotransferase) domain 1"/>
    <property type="match status" value="1"/>
</dbReference>
<evidence type="ECO:0000256" key="3">
    <source>
        <dbReference type="ARBA" id="ARBA00022840"/>
    </source>
</evidence>
<protein>
    <recommendedName>
        <fullName evidence="6">Protein kinase domain-containing protein</fullName>
    </recommendedName>
</protein>
<evidence type="ECO:0000259" key="6">
    <source>
        <dbReference type="PROSITE" id="PS50011"/>
    </source>
</evidence>
<evidence type="ECO:0000313" key="7">
    <source>
        <dbReference type="EMBL" id="RUP44836.1"/>
    </source>
</evidence>
<dbReference type="Proteomes" id="UP000268093">
    <property type="component" value="Unassembled WGS sequence"/>
</dbReference>
<dbReference type="Gene3D" id="1.25.40.10">
    <property type="entry name" value="Tetratricopeptide repeat domain"/>
    <property type="match status" value="2"/>
</dbReference>
<gene>
    <name evidence="7" type="ORF">BC936DRAFT_148955</name>
</gene>
<dbReference type="InterPro" id="IPR011990">
    <property type="entry name" value="TPR-like_helical_dom_sf"/>
</dbReference>
<dbReference type="PANTHER" id="PTHR11102:SF160">
    <property type="entry name" value="ERAD-ASSOCIATED E3 UBIQUITIN-PROTEIN LIGASE COMPONENT HRD3"/>
    <property type="match status" value="1"/>
</dbReference>
<comment type="similarity">
    <text evidence="4">Belongs to the sel-1 family.</text>
</comment>
<dbReference type="SMART" id="SM00220">
    <property type="entry name" value="S_TKc"/>
    <property type="match status" value="1"/>
</dbReference>
<dbReference type="InterPro" id="IPR008271">
    <property type="entry name" value="Ser/Thr_kinase_AS"/>
</dbReference>
<dbReference type="InterPro" id="IPR011009">
    <property type="entry name" value="Kinase-like_dom_sf"/>
</dbReference>
<evidence type="ECO:0000313" key="8">
    <source>
        <dbReference type="Proteomes" id="UP000268093"/>
    </source>
</evidence>
<comment type="caution">
    <text evidence="7">The sequence shown here is derived from an EMBL/GenBank/DDBJ whole genome shotgun (WGS) entry which is preliminary data.</text>
</comment>
<dbReference type="AlphaFoldDB" id="A0A433D1Y5"/>
<dbReference type="InterPro" id="IPR050767">
    <property type="entry name" value="Sel1_AlgK"/>
</dbReference>
<evidence type="ECO:0000256" key="1">
    <source>
        <dbReference type="ARBA" id="ARBA00022527"/>
    </source>
</evidence>
<dbReference type="Pfam" id="PF07714">
    <property type="entry name" value="PK_Tyr_Ser-Thr"/>
    <property type="match status" value="1"/>
</dbReference>
<accession>A0A433D1Y5</accession>
<evidence type="ECO:0000256" key="2">
    <source>
        <dbReference type="ARBA" id="ARBA00022741"/>
    </source>
</evidence>
<dbReference type="InterPro" id="IPR006597">
    <property type="entry name" value="Sel1-like"/>
</dbReference>
<sequence length="879" mass="96738">MNSCNQQSHRQKQETNMDTSAYAIHITRELDHLQINRHTDTVSPPPRIPRLLASSVTLGEVLGQGGFGCVYQGTLGGATVAVKLMSIPAMSVVEVERVVLNELGLLVRLRHCNFVVQVLGYYHANDRTVAIVLSFAEKGDLKKFLGGGSLKGDWATKARICADIAKAVDFIHSEGIVHGDLKAANILLDRFLTPKIADFGISKTFTSLAGGAQLGSTLRYVAPERFQHPSKHFTLQETVLSDIYGYGLIVWEVATDGMQPYADMDDVSVGIAKLKTGNPLLHVGNLPDDTPQTFRDIVCQCLLSDPSLRPSFARVQNVLDAYVATASRGVHEPNPAGPTPDQTTPRVDIGEEEFDTLSGPQREIFNIAMYYYEDGKLPKAMERFRAPELRGHPLSMLMLGHCHIAIGDDPVEAFQCFKRSGDCGDARGQFALAWCFDTRYGTRQDPAFAFKWYRASAAGGRLEAVAELRKLRWAEHLLKVFDGEGPADPSLGWLRKVFAPGESEDITKKILDSARAGDVRAQSLFALLYYSETLGNDVDQRFRICTDDRLFVGLVKFSIAGNKEAQFEVNRFIRTSRSDIAAHLPEIFRLLLEAATAGSVFSQCQVGRCYAHGVGVDKDDGRSFSWNLKGAKAGDAIAQWKLFHQYTNGTGTPKNLSEAFHWCRKAAEAGYLPAETTLGLLYLYGTGTEKDPSAAFQWFSKAASAGDSSAQKSLGYCYLTGIGVEQDDDIAVTWTLRAAEAGSMQAMNTVGIFYQSGRGIKTNATTAFQWFLKSAKAGYHDAERNLALCYIGGVGIERDVNAGIGWLRKYARENLESAMSVLDNADNKGSVDKEYLMEARDRLVKVFQSGEVGARQELPSRGSEIRAKNRQSWFKLGRK</sequence>
<dbReference type="GO" id="GO:0005524">
    <property type="term" value="F:ATP binding"/>
    <property type="evidence" value="ECO:0007669"/>
    <property type="project" value="UniProtKB-UniRule"/>
</dbReference>
<dbReference type="PANTHER" id="PTHR11102">
    <property type="entry name" value="SEL-1-LIKE PROTEIN"/>
    <property type="match status" value="1"/>
</dbReference>
<dbReference type="GO" id="GO:0004674">
    <property type="term" value="F:protein serine/threonine kinase activity"/>
    <property type="evidence" value="ECO:0007669"/>
    <property type="project" value="UniProtKB-KW"/>
</dbReference>
<dbReference type="OrthoDB" id="272077at2759"/>
<organism evidence="7 8">
    <name type="scientific">Jimgerdemannia flammicorona</name>
    <dbReference type="NCBI Taxonomy" id="994334"/>
    <lineage>
        <taxon>Eukaryota</taxon>
        <taxon>Fungi</taxon>
        <taxon>Fungi incertae sedis</taxon>
        <taxon>Mucoromycota</taxon>
        <taxon>Mucoromycotina</taxon>
        <taxon>Endogonomycetes</taxon>
        <taxon>Endogonales</taxon>
        <taxon>Endogonaceae</taxon>
        <taxon>Jimgerdemannia</taxon>
    </lineage>
</organism>